<dbReference type="GO" id="GO:0006979">
    <property type="term" value="P:response to oxidative stress"/>
    <property type="evidence" value="ECO:0007669"/>
    <property type="project" value="TreeGrafter"/>
</dbReference>
<dbReference type="InterPro" id="IPR050722">
    <property type="entry name" value="Pyruvate:ferred/Flavod_OxRd"/>
</dbReference>
<dbReference type="GO" id="GO:0016491">
    <property type="term" value="F:oxidoreductase activity"/>
    <property type="evidence" value="ECO:0007669"/>
    <property type="project" value="UniProtKB-KW"/>
</dbReference>
<dbReference type="PANTHER" id="PTHR32154:SF0">
    <property type="entry name" value="PYRUVATE-FLAVODOXIN OXIDOREDUCTASE-RELATED"/>
    <property type="match status" value="1"/>
</dbReference>
<dbReference type="CDD" id="cd07034">
    <property type="entry name" value="TPP_PYR_PFOR_IOR-alpha_like"/>
    <property type="match status" value="1"/>
</dbReference>
<protein>
    <recommendedName>
        <fullName evidence="2">Pyruvate flavodoxin/ferredoxin oxidoreductase pyrimidine binding domain-containing protein</fullName>
    </recommendedName>
</protein>
<dbReference type="SUPFAM" id="SSF52518">
    <property type="entry name" value="Thiamin diphosphate-binding fold (THDP-binding)"/>
    <property type="match status" value="1"/>
</dbReference>
<name>X1TY63_9ZZZZ</name>
<keyword evidence="1" id="KW-0560">Oxidoreductase</keyword>
<dbReference type="AlphaFoldDB" id="X1TY63"/>
<accession>X1TY63</accession>
<sequence>MSSERKMLTGNYATAYGIKLARVRVVPIYPITPQTTIVEKLIDFITKKEMDAEYIPVESEHSAMAAAIGAEATGVRAFTASSSQGIAYMHENLWVPSGLRLPLVMAMVNRTMNPPIGVAPDHSDSLAQRDTGWLQIYVENAQENLDMIIQAYKIAEDKNVLLPVAVIYEGVVVSNFLEPVEVPDQDSVDDFLPPYRPDHIVLDPQRPMHLAVSGDEYMTEYRYQQEQAMENSKTVIQKVDQEFENMFGRGHGGLLATYMMEDAEIAFLAMGSICGVTRMTVPEYVTPH</sequence>
<evidence type="ECO:0000259" key="2">
    <source>
        <dbReference type="Pfam" id="PF01855"/>
    </source>
</evidence>
<dbReference type="PANTHER" id="PTHR32154">
    <property type="entry name" value="PYRUVATE-FLAVODOXIN OXIDOREDUCTASE-RELATED"/>
    <property type="match status" value="1"/>
</dbReference>
<dbReference type="InterPro" id="IPR029061">
    <property type="entry name" value="THDP-binding"/>
</dbReference>
<dbReference type="InterPro" id="IPR002880">
    <property type="entry name" value="Pyrv_Fd/Flavodoxin_OxRdtase_N"/>
</dbReference>
<proteinExistence type="predicted"/>
<evidence type="ECO:0000313" key="3">
    <source>
        <dbReference type="EMBL" id="GAI84954.1"/>
    </source>
</evidence>
<gene>
    <name evidence="3" type="ORF">S12H4_14918</name>
</gene>
<dbReference type="EMBL" id="BARW01007136">
    <property type="protein sequence ID" value="GAI84954.1"/>
    <property type="molecule type" value="Genomic_DNA"/>
</dbReference>
<evidence type="ECO:0000256" key="1">
    <source>
        <dbReference type="ARBA" id="ARBA00023002"/>
    </source>
</evidence>
<organism evidence="3">
    <name type="scientific">marine sediment metagenome</name>
    <dbReference type="NCBI Taxonomy" id="412755"/>
    <lineage>
        <taxon>unclassified sequences</taxon>
        <taxon>metagenomes</taxon>
        <taxon>ecological metagenomes</taxon>
    </lineage>
</organism>
<comment type="caution">
    <text evidence="3">The sequence shown here is derived from an EMBL/GenBank/DDBJ whole genome shotgun (WGS) entry which is preliminary data.</text>
</comment>
<reference evidence="3" key="1">
    <citation type="journal article" date="2014" name="Front. Microbiol.">
        <title>High frequency of phylogenetically diverse reductive dehalogenase-homologous genes in deep subseafloor sedimentary metagenomes.</title>
        <authorList>
            <person name="Kawai M."/>
            <person name="Futagami T."/>
            <person name="Toyoda A."/>
            <person name="Takaki Y."/>
            <person name="Nishi S."/>
            <person name="Hori S."/>
            <person name="Arai W."/>
            <person name="Tsubouchi T."/>
            <person name="Morono Y."/>
            <person name="Uchiyama I."/>
            <person name="Ito T."/>
            <person name="Fujiyama A."/>
            <person name="Inagaki F."/>
            <person name="Takami H."/>
        </authorList>
    </citation>
    <scope>NUCLEOTIDE SEQUENCE</scope>
    <source>
        <strain evidence="3">Expedition CK06-06</strain>
    </source>
</reference>
<dbReference type="Gene3D" id="3.40.50.970">
    <property type="match status" value="1"/>
</dbReference>
<dbReference type="FunFam" id="3.40.50.970:FF:000012">
    <property type="entry name" value="Pyruvate:ferredoxin (Flavodoxin) oxidoreductase"/>
    <property type="match status" value="1"/>
</dbReference>
<feature type="domain" description="Pyruvate flavodoxin/ferredoxin oxidoreductase pyrimidine binding" evidence="2">
    <location>
        <begin position="17"/>
        <end position="240"/>
    </location>
</feature>
<dbReference type="Pfam" id="PF01855">
    <property type="entry name" value="POR_N"/>
    <property type="match status" value="1"/>
</dbReference>